<dbReference type="VEuPathDB" id="FungiDB:LEMA_P095270.1"/>
<dbReference type="HOGENOM" id="CLU_2638509_0_0_1"/>
<evidence type="ECO:0000313" key="1">
    <source>
        <dbReference type="EMBL" id="CBX98118.1"/>
    </source>
</evidence>
<evidence type="ECO:0000313" key="2">
    <source>
        <dbReference type="Proteomes" id="UP000002668"/>
    </source>
</evidence>
<proteinExistence type="predicted"/>
<gene>
    <name evidence="1" type="ORF">LEMA_P095270.1</name>
</gene>
<organism evidence="2">
    <name type="scientific">Leptosphaeria maculans (strain JN3 / isolate v23.1.3 / race Av1-4-5-6-7-8)</name>
    <name type="common">Blackleg fungus</name>
    <name type="synonym">Phoma lingam</name>
    <dbReference type="NCBI Taxonomy" id="985895"/>
    <lineage>
        <taxon>Eukaryota</taxon>
        <taxon>Fungi</taxon>
        <taxon>Dikarya</taxon>
        <taxon>Ascomycota</taxon>
        <taxon>Pezizomycotina</taxon>
        <taxon>Dothideomycetes</taxon>
        <taxon>Pleosporomycetidae</taxon>
        <taxon>Pleosporales</taxon>
        <taxon>Pleosporineae</taxon>
        <taxon>Leptosphaeriaceae</taxon>
        <taxon>Plenodomus</taxon>
        <taxon>Plenodomus lingam/Leptosphaeria maculans species complex</taxon>
    </lineage>
</organism>
<reference evidence="2" key="1">
    <citation type="journal article" date="2011" name="Nat. Commun.">
        <title>Effector diversification within compartments of the Leptosphaeria maculans genome affected by Repeat-Induced Point mutations.</title>
        <authorList>
            <person name="Rouxel T."/>
            <person name="Grandaubert J."/>
            <person name="Hane J.K."/>
            <person name="Hoede C."/>
            <person name="van de Wouw A.P."/>
            <person name="Couloux A."/>
            <person name="Dominguez V."/>
            <person name="Anthouard V."/>
            <person name="Bally P."/>
            <person name="Bourras S."/>
            <person name="Cozijnsen A.J."/>
            <person name="Ciuffetti L.M."/>
            <person name="Degrave A."/>
            <person name="Dilmaghani A."/>
            <person name="Duret L."/>
            <person name="Fudal I."/>
            <person name="Goodwin S.B."/>
            <person name="Gout L."/>
            <person name="Glaser N."/>
            <person name="Linglin J."/>
            <person name="Kema G.H.J."/>
            <person name="Lapalu N."/>
            <person name="Lawrence C.B."/>
            <person name="May K."/>
            <person name="Meyer M."/>
            <person name="Ollivier B."/>
            <person name="Poulain J."/>
            <person name="Schoch C.L."/>
            <person name="Simon A."/>
            <person name="Spatafora J.W."/>
            <person name="Stachowiak A."/>
            <person name="Turgeon B.G."/>
            <person name="Tyler B.M."/>
            <person name="Vincent D."/>
            <person name="Weissenbach J."/>
            <person name="Amselem J."/>
            <person name="Quesneville H."/>
            <person name="Oliver R.P."/>
            <person name="Wincker P."/>
            <person name="Balesdent M.-H."/>
            <person name="Howlett B.J."/>
        </authorList>
    </citation>
    <scope>NUCLEOTIDE SEQUENCE [LARGE SCALE GENOMIC DNA]</scope>
    <source>
        <strain evidence="2">JN3 / isolate v23.1.3 / race Av1-4-5-6-7-8</strain>
    </source>
</reference>
<accession>E5A3A5</accession>
<dbReference type="AlphaFoldDB" id="E5A3A5"/>
<protein>
    <submittedName>
        <fullName evidence="1">Predicted protein</fullName>
    </submittedName>
</protein>
<dbReference type="Proteomes" id="UP000002668">
    <property type="component" value="Genome"/>
</dbReference>
<sequence length="77" mass="9204">MANRYLSHSGRSRTWFTSCEAWYNTEDARSSYDAAFEHTKNVNEASIPKIRYYRDIQAPWLLQAHSTHRRLLLEQTR</sequence>
<keyword evidence="2" id="KW-1185">Reference proteome</keyword>
<name>E5A3A5_LEPMJ</name>
<dbReference type="EMBL" id="FP929133">
    <property type="protein sequence ID" value="CBX98118.1"/>
    <property type="molecule type" value="Genomic_DNA"/>
</dbReference>
<dbReference type="InParanoid" id="E5A3A5"/>